<evidence type="ECO:0000256" key="4">
    <source>
        <dbReference type="ARBA" id="ARBA00022777"/>
    </source>
</evidence>
<dbReference type="InterPro" id="IPR011009">
    <property type="entry name" value="Kinase-like_dom_sf"/>
</dbReference>
<feature type="region of interest" description="Disordered" evidence="5">
    <location>
        <begin position="1093"/>
        <end position="1113"/>
    </location>
</feature>
<keyword evidence="8" id="KW-1185">Reference proteome</keyword>
<dbReference type="Gene3D" id="3.30.1010.10">
    <property type="entry name" value="Phosphatidylinositol 3-kinase Catalytic Subunit, Chain A, domain 4"/>
    <property type="match status" value="1"/>
</dbReference>
<feature type="region of interest" description="Disordered" evidence="5">
    <location>
        <begin position="873"/>
        <end position="938"/>
    </location>
</feature>
<dbReference type="GO" id="GO:0046854">
    <property type="term" value="P:phosphatidylinositol phosphate biosynthetic process"/>
    <property type="evidence" value="ECO:0007669"/>
    <property type="project" value="InterPro"/>
</dbReference>
<sequence>MSAERAKRDRGVCRGSLWCQEKPLLARRSTSGGDTSSKSLNYCVLVGANLSNYESVVAYRRGDHPLTMVHIVGASAWNPSGGKGGDSSTGFRLVTEQGTHLYCAAPTSTCRDLWLGALHAGLDRSLLEAGMPKQQPLQPPPPAKTGRLRPRIKKHCFSCGVVDDPNKSPIFAKCVPVTHYGKENRCDLCKNCLIAQGLLNHVCFLRELFASAQQERKAITLAKQLCFQAMKLANPALESQVGAAATAAANEESNTSLTTTTTSTNTTTTTTGEATQETAGSSSSSSNGSSKDSSSWSVVDDPLQAQAWIHLSPTPESTKAVMKLITSSAEFLSLQRVSLTLENCCEQIQQGIIGVPDMLEQIDNVMGTTSIHSNQQEMKKQAFRVAGDMGTAMKLLHDLALPRNAHQQQMQQHSNLDMFICLLEFLLDLCEGGELASVAAFWPQLCHIHLRMLPSDNIAQLLRVELLEDFLLTVSTRYSIHLALDLIWSHTADLEESLINTATCGPTCRRRRYAVLRFVCELESLLLGLPNGWGGGSVALGKLFTPSAHQDALIKLYMGGIHDLRKEVPQFLTRSVRMEVLAHDKFEKDPDEAVQEAMRIARNADYFSSHLNFSRRMCDIAEKMFSLDIKDRTPALERELGLLNASGTMGGDPLNRIMEHHLRVVGVPTKEGHVFRSKERTPVLLLMEVFDDTVEDDEEQQQTQLKKEREAEAAQTKGDSETKEPKAGQEKEEIKPETKAEKENPVEPAENDDNDDSDHFVDAQSDEGSVYEDPSEERLNNSSSFDLSRDEDGMYSPKHVRARTRSGAKYSSPSKEISLPLEGSLDDSFANHNAPHALKRFDNPINESKKETPQTPSMETVEEIVTHAMVKQLRLPDLETNEGTEQESMAEDCKDADEEKQTEQADKSCGDGDIPRSKSSQSILSDDGMDPAKRGSKKMAAIACDNTGDASNSFAPTGDVRREVLNAIFLKGVQGGNSIAAGTKGGVMQSLQELEHKRAVELLLLDSEAGTENNGQQPDGSYVETEKKKKKLEALGIENLSDDGLGDDKWSAMTEEDEALESIRLMLIQNRVAQGGLSPVAAAKVLQHASIQKAKSEDSGGSAEFKHDKDMPKVDAGDVDPRLVGCGDLPSAVLQALTLWKAGMVTNGELLELVSKDLKHGRRIMSQDPEVVDKLMEDSAFWGRFAFGERWAEKKARIALSSPHGKRAGWDLVGVIVKSNDDLRQETFVMQLIELCQEAFQVANLELWVHPYRILSTGRTTGILEMVRNAMSLDALKKRPGYGKGGLREHMMRMTEFMPDPANAFKAAQRNFVRSLAAYSLMSYLFLFKDRHNGNILLDTAGHIIHIDFGFVFGIAPGGSFSLEMSTPFKMTEEMLEVMGGMESPLFSEFVILFCCGFLALRTHYETFMALVEITSKESTFPCFEGKDSEDIVEKLRDRFQPDLDTEKAIAFALDLIQQSTSSYGTKQYDYFQYISQGIAT</sequence>
<keyword evidence="4" id="KW-0418">Kinase</keyword>
<dbReference type="InterPro" id="IPR018936">
    <property type="entry name" value="PI3/4_kinase_CS"/>
</dbReference>
<dbReference type="EC" id="2.7.1.67" evidence="2"/>
<dbReference type="PROSITE" id="PS50290">
    <property type="entry name" value="PI3_4_KINASE_3"/>
    <property type="match status" value="1"/>
</dbReference>
<dbReference type="InterPro" id="IPR057754">
    <property type="entry name" value="PI4-kinase_beta/PIK1_cat"/>
</dbReference>
<dbReference type="SMART" id="SM00146">
    <property type="entry name" value="PI3Kc"/>
    <property type="match status" value="1"/>
</dbReference>
<feature type="domain" description="PI3K/PI4K catalytic" evidence="6">
    <location>
        <begin position="1192"/>
        <end position="1465"/>
    </location>
</feature>
<dbReference type="SUPFAM" id="SSF56112">
    <property type="entry name" value="Protein kinase-like (PK-like)"/>
    <property type="match status" value="1"/>
</dbReference>
<proteinExistence type="predicted"/>
<feature type="compositionally biased region" description="Basic and acidic residues" evidence="5">
    <location>
        <begin position="891"/>
        <end position="916"/>
    </location>
</feature>
<feature type="compositionally biased region" description="Acidic residues" evidence="5">
    <location>
        <begin position="879"/>
        <end position="890"/>
    </location>
</feature>
<dbReference type="Proteomes" id="UP001153069">
    <property type="component" value="Unassembled WGS sequence"/>
</dbReference>
<feature type="region of interest" description="Disordered" evidence="5">
    <location>
        <begin position="695"/>
        <end position="859"/>
    </location>
</feature>
<organism evidence="7 8">
    <name type="scientific">Seminavis robusta</name>
    <dbReference type="NCBI Taxonomy" id="568900"/>
    <lineage>
        <taxon>Eukaryota</taxon>
        <taxon>Sar</taxon>
        <taxon>Stramenopiles</taxon>
        <taxon>Ochrophyta</taxon>
        <taxon>Bacillariophyta</taxon>
        <taxon>Bacillariophyceae</taxon>
        <taxon>Bacillariophycidae</taxon>
        <taxon>Naviculales</taxon>
        <taxon>Naviculaceae</taxon>
        <taxon>Seminavis</taxon>
    </lineage>
</organism>
<dbReference type="GO" id="GO:0016020">
    <property type="term" value="C:membrane"/>
    <property type="evidence" value="ECO:0007669"/>
    <property type="project" value="TreeGrafter"/>
</dbReference>
<dbReference type="GO" id="GO:0004430">
    <property type="term" value="F:1-phosphatidylinositol 4-kinase activity"/>
    <property type="evidence" value="ECO:0007669"/>
    <property type="project" value="UniProtKB-EC"/>
</dbReference>
<feature type="compositionally biased region" description="Basic and acidic residues" evidence="5">
    <location>
        <begin position="839"/>
        <end position="852"/>
    </location>
</feature>
<dbReference type="OrthoDB" id="10264149at2759"/>
<protein>
    <recommendedName>
        <fullName evidence="2">1-phosphatidylinositol 4-kinase</fullName>
        <ecNumber evidence="2">2.7.1.67</ecNumber>
    </recommendedName>
</protein>
<dbReference type="InterPro" id="IPR000403">
    <property type="entry name" value="PI3/4_kinase_cat_dom"/>
</dbReference>
<evidence type="ECO:0000313" key="8">
    <source>
        <dbReference type="Proteomes" id="UP001153069"/>
    </source>
</evidence>
<dbReference type="EMBL" id="CAICTM010000579">
    <property type="protein sequence ID" value="CAB9513246.1"/>
    <property type="molecule type" value="Genomic_DNA"/>
</dbReference>
<feature type="compositionally biased region" description="Basic and acidic residues" evidence="5">
    <location>
        <begin position="1094"/>
        <end position="1113"/>
    </location>
</feature>
<dbReference type="GO" id="GO:0005737">
    <property type="term" value="C:cytoplasm"/>
    <property type="evidence" value="ECO:0007669"/>
    <property type="project" value="TreeGrafter"/>
</dbReference>
<dbReference type="FunFam" id="1.10.1070.11:FF:000016">
    <property type="entry name" value="PIK1p Phosphatidylinositol 4-kinase"/>
    <property type="match status" value="1"/>
</dbReference>
<comment type="caution">
    <text evidence="7">The sequence shown here is derived from an EMBL/GenBank/DDBJ whole genome shotgun (WGS) entry which is preliminary data.</text>
</comment>
<dbReference type="Gene3D" id="1.10.1070.11">
    <property type="entry name" value="Phosphatidylinositol 3-/4-kinase, catalytic domain"/>
    <property type="match status" value="1"/>
</dbReference>
<dbReference type="PROSITE" id="PS00915">
    <property type="entry name" value="PI3_4_KINASE_1"/>
    <property type="match status" value="1"/>
</dbReference>
<dbReference type="PANTHER" id="PTHR10048:SF22">
    <property type="entry name" value="PHOSPHATIDYLINOSITOL 4-KINASE BETA"/>
    <property type="match status" value="1"/>
</dbReference>
<dbReference type="GO" id="GO:0048015">
    <property type="term" value="P:phosphatidylinositol-mediated signaling"/>
    <property type="evidence" value="ECO:0007669"/>
    <property type="project" value="TreeGrafter"/>
</dbReference>
<gene>
    <name evidence="7" type="ORF">SEMRO_580_G170170.1</name>
</gene>
<accession>A0A9N8E295</accession>
<evidence type="ECO:0000256" key="2">
    <source>
        <dbReference type="ARBA" id="ARBA00012169"/>
    </source>
</evidence>
<dbReference type="PANTHER" id="PTHR10048">
    <property type="entry name" value="PHOSPHATIDYLINOSITOL KINASE"/>
    <property type="match status" value="1"/>
</dbReference>
<evidence type="ECO:0000313" key="7">
    <source>
        <dbReference type="EMBL" id="CAB9513246.1"/>
    </source>
</evidence>
<keyword evidence="3" id="KW-0808">Transferase</keyword>
<comment type="catalytic activity">
    <reaction evidence="1">
        <text>a 1,2-diacyl-sn-glycero-3-phospho-(1D-myo-inositol) + ATP = a 1,2-diacyl-sn-glycero-3-phospho-(1D-myo-inositol 4-phosphate) + ADP + H(+)</text>
        <dbReference type="Rhea" id="RHEA:19877"/>
        <dbReference type="ChEBI" id="CHEBI:15378"/>
        <dbReference type="ChEBI" id="CHEBI:30616"/>
        <dbReference type="ChEBI" id="CHEBI:57880"/>
        <dbReference type="ChEBI" id="CHEBI:58178"/>
        <dbReference type="ChEBI" id="CHEBI:456216"/>
        <dbReference type="EC" id="2.7.1.67"/>
    </reaction>
</comment>
<dbReference type="InterPro" id="IPR036940">
    <property type="entry name" value="PI3/4_kinase_cat_sf"/>
</dbReference>
<name>A0A9N8E295_9STRA</name>
<dbReference type="Pfam" id="PF00454">
    <property type="entry name" value="PI3_PI4_kinase"/>
    <property type="match status" value="1"/>
</dbReference>
<dbReference type="InterPro" id="IPR015433">
    <property type="entry name" value="PI3/4_kinase"/>
</dbReference>
<evidence type="ECO:0000259" key="6">
    <source>
        <dbReference type="PROSITE" id="PS50290"/>
    </source>
</evidence>
<evidence type="ECO:0000256" key="5">
    <source>
        <dbReference type="SAM" id="MobiDB-lite"/>
    </source>
</evidence>
<reference evidence="7" key="1">
    <citation type="submission" date="2020-06" db="EMBL/GenBank/DDBJ databases">
        <authorList>
            <consortium name="Plant Systems Biology data submission"/>
        </authorList>
    </citation>
    <scope>NUCLEOTIDE SEQUENCE</scope>
    <source>
        <strain evidence="7">D6</strain>
    </source>
</reference>
<evidence type="ECO:0000256" key="3">
    <source>
        <dbReference type="ARBA" id="ARBA00022679"/>
    </source>
</evidence>
<feature type="compositionally biased region" description="Basic and acidic residues" evidence="5">
    <location>
        <begin position="705"/>
        <end position="745"/>
    </location>
</feature>
<dbReference type="CDD" id="cd05168">
    <property type="entry name" value="PI4Kc_III_beta"/>
    <property type="match status" value="1"/>
</dbReference>
<evidence type="ECO:0000256" key="1">
    <source>
        <dbReference type="ARBA" id="ARBA00001686"/>
    </source>
</evidence>
<feature type="region of interest" description="Disordered" evidence="5">
    <location>
        <begin position="248"/>
        <end position="297"/>
    </location>
</feature>